<feature type="transmembrane region" description="Helical" evidence="1">
    <location>
        <begin position="20"/>
        <end position="40"/>
    </location>
</feature>
<evidence type="ECO:0000256" key="1">
    <source>
        <dbReference type="SAM" id="Phobius"/>
    </source>
</evidence>
<dbReference type="AlphaFoldDB" id="A0A9E6UMG9"/>
<protein>
    <submittedName>
        <fullName evidence="3">SPOR domain-containing protein</fullName>
    </submittedName>
</protein>
<name>A0A9E6UMG9_9HYPH</name>
<dbReference type="EMBL" id="CP081869">
    <property type="protein sequence ID" value="QZO00016.1"/>
    <property type="molecule type" value="Genomic_DNA"/>
</dbReference>
<proteinExistence type="predicted"/>
<dbReference type="InterPro" id="IPR007730">
    <property type="entry name" value="SPOR-like_dom"/>
</dbReference>
<keyword evidence="1" id="KW-0472">Membrane</keyword>
<gene>
    <name evidence="3" type="ORF">K6K41_26095</name>
</gene>
<feature type="domain" description="SPOR" evidence="2">
    <location>
        <begin position="153"/>
        <end position="204"/>
    </location>
</feature>
<keyword evidence="4" id="KW-1185">Reference proteome</keyword>
<keyword evidence="1" id="KW-1133">Transmembrane helix</keyword>
<dbReference type="KEGG" id="cmet:K6K41_26095"/>
<dbReference type="Pfam" id="PF05036">
    <property type="entry name" value="SPOR"/>
    <property type="match status" value="1"/>
</dbReference>
<organism evidence="3 4">
    <name type="scientific">Chenggangzhangella methanolivorans</name>
    <dbReference type="NCBI Taxonomy" id="1437009"/>
    <lineage>
        <taxon>Bacteria</taxon>
        <taxon>Pseudomonadati</taxon>
        <taxon>Pseudomonadota</taxon>
        <taxon>Alphaproteobacteria</taxon>
        <taxon>Hyphomicrobiales</taxon>
        <taxon>Methylopilaceae</taxon>
        <taxon>Chenggangzhangella</taxon>
    </lineage>
</organism>
<dbReference type="GO" id="GO:0042834">
    <property type="term" value="F:peptidoglycan binding"/>
    <property type="evidence" value="ECO:0007669"/>
    <property type="project" value="InterPro"/>
</dbReference>
<sequence>MNRSPYDEEVETYNLQPAAPAIVWGALMAVALVGAAATVMRSSGQDRQERLVASDDRSLQSEVAKLSTERDELAGRLASLERSFGQFRLASRAAGAPETTGSIARPQQSAAATTPGTVPYVVVDPADAGGPIGVLIGHDGTTDEIRRRWSSLASRYPQQLGKLSPRIQRTGGGTGLVSLVAGPFASRADADRACTTLADAGLACDTTGYAGDPIGRP</sequence>
<dbReference type="RefSeq" id="WP_261403157.1">
    <property type="nucleotide sequence ID" value="NZ_CP081869.1"/>
</dbReference>
<evidence type="ECO:0000313" key="3">
    <source>
        <dbReference type="EMBL" id="QZO00016.1"/>
    </source>
</evidence>
<dbReference type="Gene3D" id="3.30.70.1070">
    <property type="entry name" value="Sporulation related repeat"/>
    <property type="match status" value="1"/>
</dbReference>
<evidence type="ECO:0000313" key="4">
    <source>
        <dbReference type="Proteomes" id="UP000825701"/>
    </source>
</evidence>
<keyword evidence="1" id="KW-0812">Transmembrane</keyword>
<evidence type="ECO:0000259" key="2">
    <source>
        <dbReference type="Pfam" id="PF05036"/>
    </source>
</evidence>
<reference evidence="3" key="1">
    <citation type="submission" date="2021-08" db="EMBL/GenBank/DDBJ databases">
        <authorList>
            <person name="Zhang H."/>
            <person name="Xu M."/>
            <person name="Yu Z."/>
            <person name="Yang L."/>
            <person name="Cai Y."/>
        </authorList>
    </citation>
    <scope>NUCLEOTIDE SEQUENCE</scope>
    <source>
        <strain evidence="3">CHL1</strain>
    </source>
</reference>
<dbReference type="Proteomes" id="UP000825701">
    <property type="component" value="Chromosome"/>
</dbReference>
<dbReference type="InterPro" id="IPR036680">
    <property type="entry name" value="SPOR-like_sf"/>
</dbReference>
<accession>A0A9E6UMG9</accession>